<comment type="subcellular location">
    <subcellularLocation>
        <location evidence="1">Nucleus</location>
    </subcellularLocation>
</comment>
<dbReference type="eggNOG" id="KOG1632">
    <property type="taxonomic scope" value="Eukaryota"/>
</dbReference>
<dbReference type="Proteomes" id="UP000059680">
    <property type="component" value="Chromosome 1"/>
</dbReference>
<gene>
    <name evidence="4" type="ordered locus">Os01g0158800</name>
    <name evidence="4" type="ORF">OSNPB_010158800</name>
</gene>
<sequence>MAYPSTISVTFSLLPRPSISHFANGHFNLQPPRRHPTASPARRWPERSLASQRPPPPPPPPPWTPLPAAAPASPRCAPSRTSSATSAPAAPPSSAPSPKVCDLFSRLAGADLDCLCLYGNSDGTWEVAPPPEMVPPELPEPALGINFSRDTMYRSDWVALLSVFSDSWLLAVAFFHGARLDRDDRVRLFNMINDLPTVYEVVFGVEQSDEQSGMDNGAKDTPSPQVKLNVYITVLPLC</sequence>
<keyword evidence="1" id="KW-0156">Chromatin regulator</keyword>
<comment type="similarity">
    <text evidence="1">Belongs to the Alfin family.</text>
</comment>
<dbReference type="InterPro" id="IPR021998">
    <property type="entry name" value="Alfin_N"/>
</dbReference>
<feature type="region of interest" description="Disordered" evidence="2">
    <location>
        <begin position="24"/>
        <end position="98"/>
    </location>
</feature>
<feature type="compositionally biased region" description="Low complexity" evidence="2">
    <location>
        <begin position="66"/>
        <end position="88"/>
    </location>
</feature>
<dbReference type="InterPro" id="IPR045104">
    <property type="entry name" value="Alfin"/>
</dbReference>
<dbReference type="GO" id="GO:0008270">
    <property type="term" value="F:zinc ion binding"/>
    <property type="evidence" value="ECO:0007669"/>
    <property type="project" value="UniProtKB-KW"/>
</dbReference>
<reference evidence="4 5" key="2">
    <citation type="journal article" date="2013" name="Plant Cell Physiol.">
        <title>Rice Annotation Project Database (RAP-DB): an integrative and interactive database for rice genomics.</title>
        <authorList>
            <person name="Sakai H."/>
            <person name="Lee S.S."/>
            <person name="Tanaka T."/>
            <person name="Numa H."/>
            <person name="Kim J."/>
            <person name="Kawahara Y."/>
            <person name="Wakimoto H."/>
            <person name="Yang C.C."/>
            <person name="Iwamoto M."/>
            <person name="Abe T."/>
            <person name="Yamada Y."/>
            <person name="Muto A."/>
            <person name="Inokuchi H."/>
            <person name="Ikemura T."/>
            <person name="Matsumoto T."/>
            <person name="Sasaki T."/>
            <person name="Itoh T."/>
        </authorList>
    </citation>
    <scope>NUCLEOTIDE SEQUENCE [LARGE SCALE GENOMIC DNA]</scope>
    <source>
        <strain evidence="5">cv. Nipponbare</strain>
    </source>
</reference>
<dbReference type="STRING" id="39947.A0A0P0UZ01"/>
<dbReference type="InParanoid" id="A0A0P0UZ01"/>
<reference evidence="4 5" key="3">
    <citation type="journal article" date="2013" name="Rice">
        <title>Improvement of the Oryza sativa Nipponbare reference genome using next generation sequence and optical map data.</title>
        <authorList>
            <person name="Kawahara Y."/>
            <person name="de la Bastide M."/>
            <person name="Hamilton J.P."/>
            <person name="Kanamori H."/>
            <person name="McCombie W.R."/>
            <person name="Ouyang S."/>
            <person name="Schwartz D.C."/>
            <person name="Tanaka T."/>
            <person name="Wu J."/>
            <person name="Zhou S."/>
            <person name="Childs K.L."/>
            <person name="Davidson R.M."/>
            <person name="Lin H."/>
            <person name="Quesada-Ocampo L."/>
            <person name="Vaillancourt B."/>
            <person name="Sakai H."/>
            <person name="Lee S.S."/>
            <person name="Kim J."/>
            <person name="Numa H."/>
            <person name="Itoh T."/>
            <person name="Buell C.R."/>
            <person name="Matsumoto T."/>
        </authorList>
    </citation>
    <scope>NUCLEOTIDE SEQUENCE [LARGE SCALE GENOMIC DNA]</scope>
    <source>
        <strain evidence="5">cv. Nipponbare</strain>
    </source>
</reference>
<dbReference type="GO" id="GO:0006355">
    <property type="term" value="P:regulation of DNA-templated transcription"/>
    <property type="evidence" value="ECO:0007669"/>
    <property type="project" value="UniProtKB-UniRule"/>
</dbReference>
<organism evidence="4 5">
    <name type="scientific">Oryza sativa subsp. japonica</name>
    <name type="common">Rice</name>
    <dbReference type="NCBI Taxonomy" id="39947"/>
    <lineage>
        <taxon>Eukaryota</taxon>
        <taxon>Viridiplantae</taxon>
        <taxon>Streptophyta</taxon>
        <taxon>Embryophyta</taxon>
        <taxon>Tracheophyta</taxon>
        <taxon>Spermatophyta</taxon>
        <taxon>Magnoliopsida</taxon>
        <taxon>Liliopsida</taxon>
        <taxon>Poales</taxon>
        <taxon>Poaceae</taxon>
        <taxon>BOP clade</taxon>
        <taxon>Oryzoideae</taxon>
        <taxon>Oryzeae</taxon>
        <taxon>Oryzinae</taxon>
        <taxon>Oryza</taxon>
        <taxon>Oryza sativa</taxon>
    </lineage>
</organism>
<keyword evidence="1" id="KW-0863">Zinc-finger</keyword>
<keyword evidence="1" id="KW-0804">Transcription</keyword>
<dbReference type="GO" id="GO:0042393">
    <property type="term" value="F:histone binding"/>
    <property type="evidence" value="ECO:0007669"/>
    <property type="project" value="UniProtKB-UniRule"/>
</dbReference>
<dbReference type="GO" id="GO:0005634">
    <property type="term" value="C:nucleus"/>
    <property type="evidence" value="ECO:0000318"/>
    <property type="project" value="GO_Central"/>
</dbReference>
<comment type="subunit">
    <text evidence="1">Interacts with H3K4me3 and to a lesser extent with H3K4me2.</text>
</comment>
<dbReference type="PaxDb" id="39947-A0A0P0UZ01"/>
<evidence type="ECO:0000256" key="1">
    <source>
        <dbReference type="RuleBase" id="RU369089"/>
    </source>
</evidence>
<keyword evidence="1" id="KW-0479">Metal-binding</keyword>
<evidence type="ECO:0000313" key="4">
    <source>
        <dbReference type="EMBL" id="BAS70506.1"/>
    </source>
</evidence>
<dbReference type="GO" id="GO:0006325">
    <property type="term" value="P:chromatin organization"/>
    <property type="evidence" value="ECO:0007669"/>
    <property type="project" value="UniProtKB-UniRule"/>
</dbReference>
<dbReference type="AlphaFoldDB" id="A0A0P0UZ01"/>
<protein>
    <recommendedName>
        <fullName evidence="1">PHD finger protein ALFIN-LIKE</fullName>
    </recommendedName>
</protein>
<reference evidence="5" key="1">
    <citation type="journal article" date="2005" name="Nature">
        <title>The map-based sequence of the rice genome.</title>
        <authorList>
            <consortium name="International rice genome sequencing project (IRGSP)"/>
            <person name="Matsumoto T."/>
            <person name="Wu J."/>
            <person name="Kanamori H."/>
            <person name="Katayose Y."/>
            <person name="Fujisawa M."/>
            <person name="Namiki N."/>
            <person name="Mizuno H."/>
            <person name="Yamamoto K."/>
            <person name="Antonio B.A."/>
            <person name="Baba T."/>
            <person name="Sakata K."/>
            <person name="Nagamura Y."/>
            <person name="Aoki H."/>
            <person name="Arikawa K."/>
            <person name="Arita K."/>
            <person name="Bito T."/>
            <person name="Chiden Y."/>
            <person name="Fujitsuka N."/>
            <person name="Fukunaka R."/>
            <person name="Hamada M."/>
            <person name="Harada C."/>
            <person name="Hayashi A."/>
            <person name="Hijishita S."/>
            <person name="Honda M."/>
            <person name="Hosokawa S."/>
            <person name="Ichikawa Y."/>
            <person name="Idonuma A."/>
            <person name="Iijima M."/>
            <person name="Ikeda M."/>
            <person name="Ikeno M."/>
            <person name="Ito K."/>
            <person name="Ito S."/>
            <person name="Ito T."/>
            <person name="Ito Y."/>
            <person name="Ito Y."/>
            <person name="Iwabuchi A."/>
            <person name="Kamiya K."/>
            <person name="Karasawa W."/>
            <person name="Kurita K."/>
            <person name="Katagiri S."/>
            <person name="Kikuta A."/>
            <person name="Kobayashi H."/>
            <person name="Kobayashi N."/>
            <person name="Machita K."/>
            <person name="Maehara T."/>
            <person name="Masukawa M."/>
            <person name="Mizubayashi T."/>
            <person name="Mukai Y."/>
            <person name="Nagasaki H."/>
            <person name="Nagata Y."/>
            <person name="Naito S."/>
            <person name="Nakashima M."/>
            <person name="Nakama Y."/>
            <person name="Nakamichi Y."/>
            <person name="Nakamura M."/>
            <person name="Meguro A."/>
            <person name="Negishi M."/>
            <person name="Ohta I."/>
            <person name="Ohta T."/>
            <person name="Okamoto M."/>
            <person name="Ono N."/>
            <person name="Saji S."/>
            <person name="Sakaguchi M."/>
            <person name="Sakai K."/>
            <person name="Shibata M."/>
            <person name="Shimokawa T."/>
            <person name="Song J."/>
            <person name="Takazaki Y."/>
            <person name="Terasawa K."/>
            <person name="Tsugane M."/>
            <person name="Tsuji K."/>
            <person name="Ueda S."/>
            <person name="Waki K."/>
            <person name="Yamagata H."/>
            <person name="Yamamoto M."/>
            <person name="Yamamoto S."/>
            <person name="Yamane H."/>
            <person name="Yoshiki S."/>
            <person name="Yoshihara R."/>
            <person name="Yukawa K."/>
            <person name="Zhong H."/>
            <person name="Yano M."/>
            <person name="Yuan Q."/>
            <person name="Ouyang S."/>
            <person name="Liu J."/>
            <person name="Jones K.M."/>
            <person name="Gansberger K."/>
            <person name="Moffat K."/>
            <person name="Hill J."/>
            <person name="Bera J."/>
            <person name="Fadrosh D."/>
            <person name="Jin S."/>
            <person name="Johri S."/>
            <person name="Kim M."/>
            <person name="Overton L."/>
            <person name="Reardon M."/>
            <person name="Tsitrin T."/>
            <person name="Vuong H."/>
            <person name="Weaver B."/>
            <person name="Ciecko A."/>
            <person name="Tallon L."/>
            <person name="Jackson J."/>
            <person name="Pai G."/>
            <person name="Aken S.V."/>
            <person name="Utterback T."/>
            <person name="Reidmuller S."/>
            <person name="Feldblyum T."/>
            <person name="Hsiao J."/>
            <person name="Zismann V."/>
            <person name="Iobst S."/>
            <person name="de Vazeille A.R."/>
            <person name="Buell C.R."/>
            <person name="Ying K."/>
            <person name="Li Y."/>
            <person name="Lu T."/>
            <person name="Huang Y."/>
            <person name="Zhao Q."/>
            <person name="Feng Q."/>
            <person name="Zhang L."/>
            <person name="Zhu J."/>
            <person name="Weng Q."/>
            <person name="Mu J."/>
            <person name="Lu Y."/>
            <person name="Fan D."/>
            <person name="Liu Y."/>
            <person name="Guan J."/>
            <person name="Zhang Y."/>
            <person name="Yu S."/>
            <person name="Liu X."/>
            <person name="Zhang Y."/>
            <person name="Hong G."/>
            <person name="Han B."/>
            <person name="Choisne N."/>
            <person name="Demange N."/>
            <person name="Orjeda G."/>
            <person name="Samain S."/>
            <person name="Cattolico L."/>
            <person name="Pelletier E."/>
            <person name="Couloux A."/>
            <person name="Segurens B."/>
            <person name="Wincker P."/>
            <person name="D'Hont A."/>
            <person name="Scarpelli C."/>
            <person name="Weissenbach J."/>
            <person name="Salanoubat M."/>
            <person name="Quetier F."/>
            <person name="Yu Y."/>
            <person name="Kim H.R."/>
            <person name="Rambo T."/>
            <person name="Currie J."/>
            <person name="Collura K."/>
            <person name="Luo M."/>
            <person name="Yang T."/>
            <person name="Ammiraju J.S.S."/>
            <person name="Engler F."/>
            <person name="Soderlund C."/>
            <person name="Wing R.A."/>
            <person name="Palmer L.E."/>
            <person name="de la Bastide M."/>
            <person name="Spiegel L."/>
            <person name="Nascimento L."/>
            <person name="Zutavern T."/>
            <person name="O'Shaughnessy A."/>
            <person name="Dike S."/>
            <person name="Dedhia N."/>
            <person name="Preston R."/>
            <person name="Balija V."/>
            <person name="McCombie W.R."/>
            <person name="Chow T."/>
            <person name="Chen H."/>
            <person name="Chung M."/>
            <person name="Chen C."/>
            <person name="Shaw J."/>
            <person name="Wu H."/>
            <person name="Hsiao K."/>
            <person name="Chao Y."/>
            <person name="Chu M."/>
            <person name="Cheng C."/>
            <person name="Hour A."/>
            <person name="Lee P."/>
            <person name="Lin S."/>
            <person name="Lin Y."/>
            <person name="Liou J."/>
            <person name="Liu S."/>
            <person name="Hsing Y."/>
            <person name="Raghuvanshi S."/>
            <person name="Mohanty A."/>
            <person name="Bharti A.K."/>
            <person name="Gaur A."/>
            <person name="Gupta V."/>
            <person name="Kumar D."/>
            <person name="Ravi V."/>
            <person name="Vij S."/>
            <person name="Kapur A."/>
            <person name="Khurana P."/>
            <person name="Khurana P."/>
            <person name="Khurana J.P."/>
            <person name="Tyagi A.K."/>
            <person name="Gaikwad K."/>
            <person name="Singh A."/>
            <person name="Dalal V."/>
            <person name="Srivastava S."/>
            <person name="Dixit A."/>
            <person name="Pal A.K."/>
            <person name="Ghazi I.A."/>
            <person name="Yadav M."/>
            <person name="Pandit A."/>
            <person name="Bhargava A."/>
            <person name="Sureshbabu K."/>
            <person name="Batra K."/>
            <person name="Sharma T.R."/>
            <person name="Mohapatra T."/>
            <person name="Singh N.K."/>
            <person name="Messing J."/>
            <person name="Nelson A.B."/>
            <person name="Fuks G."/>
            <person name="Kavchok S."/>
            <person name="Keizer G."/>
            <person name="Linton E."/>
            <person name="Llaca V."/>
            <person name="Song R."/>
            <person name="Tanyolac B."/>
            <person name="Young S."/>
            <person name="Ho-Il K."/>
            <person name="Hahn J.H."/>
            <person name="Sangsakoo G."/>
            <person name="Vanavichit A."/>
            <person name="de Mattos Luiz.A.T."/>
            <person name="Zimmer P.D."/>
            <person name="Malone G."/>
            <person name="Dellagostin O."/>
            <person name="de Oliveira A.C."/>
            <person name="Bevan M."/>
            <person name="Bancroft I."/>
            <person name="Minx P."/>
            <person name="Cordum H."/>
            <person name="Wilson R."/>
            <person name="Cheng Z."/>
            <person name="Jin W."/>
            <person name="Jiang J."/>
            <person name="Leong S.A."/>
            <person name="Iwama H."/>
            <person name="Gojobori T."/>
            <person name="Itoh T."/>
            <person name="Niimura Y."/>
            <person name="Fujii Y."/>
            <person name="Habara T."/>
            <person name="Sakai H."/>
            <person name="Sato Y."/>
            <person name="Wilson G."/>
            <person name="Kumar K."/>
            <person name="McCouch S."/>
            <person name="Juretic N."/>
            <person name="Hoen D."/>
            <person name="Wright S."/>
            <person name="Bruskiewich R."/>
            <person name="Bureau T."/>
            <person name="Miyao A."/>
            <person name="Hirochika H."/>
            <person name="Nishikawa T."/>
            <person name="Kadowaki K."/>
            <person name="Sugiura M."/>
            <person name="Burr B."/>
            <person name="Sasaki T."/>
        </authorList>
    </citation>
    <scope>NUCLEOTIDE SEQUENCE [LARGE SCALE GENOMIC DNA]</scope>
    <source>
        <strain evidence="5">cv. Nipponbare</strain>
    </source>
</reference>
<evidence type="ECO:0000259" key="3">
    <source>
        <dbReference type="Pfam" id="PF12165"/>
    </source>
</evidence>
<dbReference type="SMR" id="A0A0P0UZ01"/>
<accession>A0A0P0UZ01</accession>
<proteinExistence type="inferred from homology"/>
<comment type="function">
    <text evidence="1">Histone-binding component that specifically recognizes H3 tails trimethylated on 'Lys-4' (H3K4me3), which mark transcription start sites of virtually all active genes.</text>
</comment>
<keyword evidence="1" id="KW-0862">Zinc</keyword>
<keyword evidence="1" id="KW-0805">Transcription regulation</keyword>
<dbReference type="Pfam" id="PF12165">
    <property type="entry name" value="Alfin"/>
    <property type="match status" value="1"/>
</dbReference>
<dbReference type="GO" id="GO:0000976">
    <property type="term" value="F:transcription cis-regulatory region binding"/>
    <property type="evidence" value="ECO:0000318"/>
    <property type="project" value="GO_Central"/>
</dbReference>
<keyword evidence="1" id="KW-0539">Nucleus</keyword>
<evidence type="ECO:0000313" key="5">
    <source>
        <dbReference type="Proteomes" id="UP000059680"/>
    </source>
</evidence>
<feature type="compositionally biased region" description="Pro residues" evidence="2">
    <location>
        <begin position="53"/>
        <end position="65"/>
    </location>
</feature>
<comment type="domain">
    <text evidence="1">The PHD-type zinc finger mediates the binding to H3K4me3.</text>
</comment>
<dbReference type="GO" id="GO:0003712">
    <property type="term" value="F:transcription coregulator activity"/>
    <property type="evidence" value="ECO:0000318"/>
    <property type="project" value="GO_Central"/>
</dbReference>
<keyword evidence="5" id="KW-1185">Reference proteome</keyword>
<dbReference type="PANTHER" id="PTHR12321">
    <property type="entry name" value="CPG BINDING PROTEIN"/>
    <property type="match status" value="1"/>
</dbReference>
<dbReference type="Gramene" id="Os01t0158800-00">
    <property type="protein sequence ID" value="Os01t0158800-00"/>
    <property type="gene ID" value="Os01g0158800"/>
</dbReference>
<name>A0A0P0UZ01_ORYSJ</name>
<evidence type="ECO:0000256" key="2">
    <source>
        <dbReference type="SAM" id="MobiDB-lite"/>
    </source>
</evidence>
<dbReference type="PANTHER" id="PTHR12321:SF116">
    <property type="entry name" value="PHD FINGER PROTEIN ALFIN-LIKE 3"/>
    <property type="match status" value="1"/>
</dbReference>
<dbReference type="EMBL" id="AP014957">
    <property type="protein sequence ID" value="BAS70506.1"/>
    <property type="molecule type" value="Genomic_DNA"/>
</dbReference>
<feature type="domain" description="Alfin N-terminal" evidence="3">
    <location>
        <begin position="106"/>
        <end position="203"/>
    </location>
</feature>